<reference evidence="1" key="1">
    <citation type="submission" date="2018-06" db="EMBL/GenBank/DDBJ databases">
        <authorList>
            <person name="Zhirakovskaya E."/>
        </authorList>
    </citation>
    <scope>NUCLEOTIDE SEQUENCE</scope>
</reference>
<dbReference type="EMBL" id="UOEI01000632">
    <property type="protein sequence ID" value="VAW08730.1"/>
    <property type="molecule type" value="Genomic_DNA"/>
</dbReference>
<proteinExistence type="predicted"/>
<organism evidence="1">
    <name type="scientific">hydrothermal vent metagenome</name>
    <dbReference type="NCBI Taxonomy" id="652676"/>
    <lineage>
        <taxon>unclassified sequences</taxon>
        <taxon>metagenomes</taxon>
        <taxon>ecological metagenomes</taxon>
    </lineage>
</organism>
<protein>
    <submittedName>
        <fullName evidence="1">Uncharacterized protein</fullName>
    </submittedName>
</protein>
<sequence length="49" mass="5768">MADGRWPMADWGCSDAFRTTIPGFPHTFVMGFKYTTNERVRMRSILKKR</sequence>
<evidence type="ECO:0000313" key="1">
    <source>
        <dbReference type="EMBL" id="VAW08730.1"/>
    </source>
</evidence>
<feature type="non-terminal residue" evidence="1">
    <location>
        <position position="49"/>
    </location>
</feature>
<gene>
    <name evidence="1" type="ORF">MNBD_ACTINO01-1416</name>
</gene>
<dbReference type="AlphaFoldDB" id="A0A3B0SW62"/>
<name>A0A3B0SW62_9ZZZZ</name>
<accession>A0A3B0SW62</accession>